<feature type="non-terminal residue" evidence="2">
    <location>
        <position position="114"/>
    </location>
</feature>
<dbReference type="AlphaFoldDB" id="A0A6G3T4F1"/>
<organism evidence="2">
    <name type="scientific">Streptomyces anulatus</name>
    <name type="common">Streptomyces chrysomallus</name>
    <dbReference type="NCBI Taxonomy" id="1892"/>
    <lineage>
        <taxon>Bacteria</taxon>
        <taxon>Bacillati</taxon>
        <taxon>Actinomycetota</taxon>
        <taxon>Actinomycetes</taxon>
        <taxon>Kitasatosporales</taxon>
        <taxon>Streptomycetaceae</taxon>
        <taxon>Streptomyces</taxon>
    </lineage>
</organism>
<keyword evidence="1" id="KW-0175">Coiled coil</keyword>
<name>A0A6G3T4F1_STRAQ</name>
<comment type="caution">
    <text evidence="2">The sequence shown here is derived from an EMBL/GenBank/DDBJ whole genome shotgun (WGS) entry which is preliminary data.</text>
</comment>
<gene>
    <name evidence="2" type="ORF">G3I43_39200</name>
</gene>
<proteinExistence type="predicted"/>
<accession>A0A6G3T4F1</accession>
<reference evidence="2" key="1">
    <citation type="submission" date="2020-01" db="EMBL/GenBank/DDBJ databases">
        <title>Insect and environment-associated Actinomycetes.</title>
        <authorList>
            <person name="Currrie C."/>
            <person name="Chevrette M."/>
            <person name="Carlson C."/>
            <person name="Stubbendieck R."/>
            <person name="Wendt-Pienkowski E."/>
        </authorList>
    </citation>
    <scope>NUCLEOTIDE SEQUENCE</scope>
    <source>
        <strain evidence="2">SID505</strain>
    </source>
</reference>
<evidence type="ECO:0000313" key="2">
    <source>
        <dbReference type="EMBL" id="NEB90137.1"/>
    </source>
</evidence>
<protein>
    <submittedName>
        <fullName evidence="2">Cellulose-binding protein</fullName>
    </submittedName>
</protein>
<evidence type="ECO:0000256" key="1">
    <source>
        <dbReference type="SAM" id="Coils"/>
    </source>
</evidence>
<feature type="coiled-coil region" evidence="1">
    <location>
        <begin position="35"/>
        <end position="62"/>
    </location>
</feature>
<dbReference type="EMBL" id="JAAGMK010001105">
    <property type="protein sequence ID" value="NEB90137.1"/>
    <property type="molecule type" value="Genomic_DNA"/>
</dbReference>
<sequence>MSAGPVSAYDVVGVRGRGYRPEQVDRATAALIAERDAALDELARLTARVEELLAESARLAETVATLPVQDYAELGERAQRILALAESEAEALDADAVAAGQALRDAAEAAGRAA</sequence>